<protein>
    <submittedName>
        <fullName evidence="2">Predicted protein</fullName>
    </submittedName>
</protein>
<feature type="compositionally biased region" description="Basic residues" evidence="1">
    <location>
        <begin position="1"/>
        <end position="12"/>
    </location>
</feature>
<feature type="region of interest" description="Disordered" evidence="1">
    <location>
        <begin position="1"/>
        <end position="25"/>
    </location>
</feature>
<evidence type="ECO:0000313" key="3">
    <source>
        <dbReference type="Proteomes" id="UP000008142"/>
    </source>
</evidence>
<dbReference type="HOGENOM" id="CLU_2276635_0_0_1"/>
<evidence type="ECO:0000313" key="2">
    <source>
        <dbReference type="EMBL" id="EGC45265.1"/>
    </source>
</evidence>
<name>F0UHD1_AJEC8</name>
<accession>F0UHD1</accession>
<proteinExistence type="predicted"/>
<organism evidence="3">
    <name type="scientific">Ajellomyces capsulatus (strain H88)</name>
    <name type="common">Darling's disease fungus</name>
    <name type="synonym">Histoplasma capsulatum</name>
    <dbReference type="NCBI Taxonomy" id="544711"/>
    <lineage>
        <taxon>Eukaryota</taxon>
        <taxon>Fungi</taxon>
        <taxon>Dikarya</taxon>
        <taxon>Ascomycota</taxon>
        <taxon>Pezizomycotina</taxon>
        <taxon>Eurotiomycetes</taxon>
        <taxon>Eurotiomycetidae</taxon>
        <taxon>Onygenales</taxon>
        <taxon>Ajellomycetaceae</taxon>
        <taxon>Histoplasma</taxon>
    </lineage>
</organism>
<dbReference type="AlphaFoldDB" id="F0UHD1"/>
<feature type="compositionally biased region" description="Basic residues" evidence="1">
    <location>
        <begin position="70"/>
        <end position="87"/>
    </location>
</feature>
<feature type="region of interest" description="Disordered" evidence="1">
    <location>
        <begin position="66"/>
        <end position="88"/>
    </location>
</feature>
<dbReference type="Proteomes" id="UP000008142">
    <property type="component" value="Unassembled WGS sequence"/>
</dbReference>
<reference evidence="3" key="1">
    <citation type="submission" date="2008-07" db="EMBL/GenBank/DDBJ databases">
        <title>Annotation of Ajellomyces capsulatus strain H88.</title>
        <authorList>
            <person name="Champion M."/>
            <person name="Cuomo C."/>
            <person name="Ma L.-J."/>
            <person name="Henn M.R."/>
            <person name="Sil A."/>
            <person name="Goldman B."/>
            <person name="Young S.K."/>
            <person name="Kodira C.D."/>
            <person name="Zeng Q."/>
            <person name="Koehrsen M."/>
            <person name="Alvarado L."/>
            <person name="Berlin A."/>
            <person name="Borenstein D."/>
            <person name="Chen Z."/>
            <person name="Engels R."/>
            <person name="Freedman E."/>
            <person name="Gellesch M."/>
            <person name="Goldberg J."/>
            <person name="Griggs A."/>
            <person name="Gujja S."/>
            <person name="Heiman D."/>
            <person name="Hepburn T."/>
            <person name="Howarth C."/>
            <person name="Jen D."/>
            <person name="Larson L."/>
            <person name="Lewis B."/>
            <person name="Mehta T."/>
            <person name="Park D."/>
            <person name="Pearson M."/>
            <person name="Roberts A."/>
            <person name="Saif S."/>
            <person name="Shea T."/>
            <person name="Shenoy N."/>
            <person name="Sisk P."/>
            <person name="Stolte C."/>
            <person name="Sykes S."/>
            <person name="Walk T."/>
            <person name="White J."/>
            <person name="Yandava C."/>
            <person name="Klein B."/>
            <person name="McEwen J.G."/>
            <person name="Puccia R."/>
            <person name="Goldman G.H."/>
            <person name="Felipe M.S."/>
            <person name="Nino-Vega G."/>
            <person name="San-Blas G."/>
            <person name="Taylor J."/>
            <person name="Mendoza L."/>
            <person name="Galagan J."/>
            <person name="Nusbaum C."/>
            <person name="Birren B."/>
        </authorList>
    </citation>
    <scope>NUCLEOTIDE SEQUENCE [LARGE SCALE GENOMIC DNA]</scope>
    <source>
        <strain evidence="3">H88</strain>
    </source>
</reference>
<sequence length="102" mass="11622">MDQPVHKSKKTKAVGGGNSNNDKDRFQIFWTPKVEASPSLSLISQLPGRAAWRSQSTIAWLARRGDRALKKSKKSKKKREKRRRNRKFCCGVEADRPAQVVM</sequence>
<gene>
    <name evidence="2" type="ORF">HCEG_04480</name>
</gene>
<evidence type="ECO:0000256" key="1">
    <source>
        <dbReference type="SAM" id="MobiDB-lite"/>
    </source>
</evidence>
<dbReference type="EMBL" id="DS990638">
    <property type="protein sequence ID" value="EGC45265.1"/>
    <property type="molecule type" value="Genomic_DNA"/>
</dbReference>